<comment type="similarity">
    <text evidence="3">In the N-terminal section; belongs to the NADH:flavin oxidoreductase/NADH oxidase family.</text>
</comment>
<keyword evidence="7" id="KW-0560">Oxidoreductase</keyword>
<dbReference type="AlphaFoldDB" id="A0A0E2E5Z1"/>
<evidence type="ECO:0000256" key="6">
    <source>
        <dbReference type="ARBA" id="ARBA00022723"/>
    </source>
</evidence>
<sequence length="757" mass="83356">MKFDAEVKKMVDAYGGWMEGDFENRAGGTGRMTKALYPYTQLFSPILINKTKIKNRVVMGPMGNINMCEESGRPNKKMLEYFFARAEGGVGLLTTGLVPISHGIDHSVTEPHNYSYFPRIDGTRTNLVGWRDLAQGCHAFGSKIFIQLTPGLGRVGNPQCLLTKFRFPVSASNNPNFYISEIPSLRLSGRALGKIIKNAGQAAADAKECGLDGVYLHGHEGYLLEQLTNPAFNRRKIGKYADWQRFGLDLVKEIRNRAGTDYPIMYRIDLSLALNETYGEEGMKVRQLKKFKNGRTIQETLDYMKNLVKCGVDIFDVDLGCYDNWWLPHPPGGMPAGCFLGVSKIVKDYFAFNNIISNAGVPVPVVAVGKLGYPDVAEAALRNGDCDMVMLARPLLADAEWCNKAYAGKVEDIRPCIGCQEGCINEFVLGGHPQCAVNPRTGFEDVLPFDLPEAEVKKNIGVIGAGPAGIVFAVKAAKRGHNVELFEKTDRIGGSVITGSVPKIKYDFENYLNYLQTKVEKAKAMPNFKLFLNTEVDLNLLKNKKFDALVFAYGGKPISISVPGSEKIKTIQATDLLLNPKEAEGAKKIVIIGGGVVGCETAYWLKYEHKKDVTVVEMLPYFMKGVCTANRGYLIYYMQKAGVKLLNCAKLIGLDSGKAIVEQNISKGVPNPYNTWQPILPENIPNPLAKKIGNETKKIELETDLIVFAVGNKTDDNLYFSAQVANIVPEIYNIGDSSFTGKVLEATRAAERLAVGI</sequence>
<comment type="caution">
    <text evidence="12">The sequence shown here is derived from an EMBL/GenBank/DDBJ whole genome shotgun (WGS) entry which is preliminary data.</text>
</comment>
<dbReference type="GO" id="GO:0051536">
    <property type="term" value="F:iron-sulfur cluster binding"/>
    <property type="evidence" value="ECO:0007669"/>
    <property type="project" value="UniProtKB-KW"/>
</dbReference>
<evidence type="ECO:0000256" key="1">
    <source>
        <dbReference type="ARBA" id="ARBA00001917"/>
    </source>
</evidence>
<evidence type="ECO:0000313" key="12">
    <source>
        <dbReference type="EMBL" id="EMB34160.1"/>
    </source>
</evidence>
<evidence type="ECO:0008006" key="13">
    <source>
        <dbReference type="Google" id="ProtNLM"/>
    </source>
</evidence>
<evidence type="ECO:0000259" key="11">
    <source>
        <dbReference type="Pfam" id="PF07992"/>
    </source>
</evidence>
<dbReference type="PATRIC" id="fig|999432.5.peg.945"/>
<dbReference type="Gene3D" id="3.40.50.720">
    <property type="entry name" value="NAD(P)-binding Rossmann-like Domain"/>
    <property type="match status" value="1"/>
</dbReference>
<dbReference type="SUPFAM" id="SSF51395">
    <property type="entry name" value="FMN-linked oxidoreductases"/>
    <property type="match status" value="1"/>
</dbReference>
<evidence type="ECO:0000256" key="5">
    <source>
        <dbReference type="ARBA" id="ARBA00022643"/>
    </source>
</evidence>
<dbReference type="PANTHER" id="PTHR42917:SF2">
    <property type="entry name" value="2,4-DIENOYL-COA REDUCTASE [(2E)-ENOYL-COA-PRODUCING]"/>
    <property type="match status" value="1"/>
</dbReference>
<keyword evidence="9" id="KW-0411">Iron-sulfur</keyword>
<evidence type="ECO:0000256" key="3">
    <source>
        <dbReference type="ARBA" id="ARBA00011048"/>
    </source>
</evidence>
<reference evidence="12" key="1">
    <citation type="submission" date="2012-01" db="EMBL/GenBank/DDBJ databases">
        <title>The Genome Sequence of Treponema denticola H-22.</title>
        <authorList>
            <consortium name="The Broad Institute Genome Sequencing Platform"/>
            <person name="Earl A."/>
            <person name="Ward D."/>
            <person name="Feldgarden M."/>
            <person name="Gevers D."/>
            <person name="Blanton J.M."/>
            <person name="Fenno C.J."/>
            <person name="Baranova O.V."/>
            <person name="Mathney J."/>
            <person name="Dewhirst F.E."/>
            <person name="Izard J."/>
            <person name="Young S.K."/>
            <person name="Zeng Q."/>
            <person name="Gargeya S."/>
            <person name="Fitzgerald M."/>
            <person name="Haas B."/>
            <person name="Abouelleil A."/>
            <person name="Alvarado L."/>
            <person name="Arachchi H.M."/>
            <person name="Berlin A."/>
            <person name="Chapman S.B."/>
            <person name="Gearin G."/>
            <person name="Goldberg J."/>
            <person name="Griggs A."/>
            <person name="Gujja S."/>
            <person name="Hansen M."/>
            <person name="Heiman D."/>
            <person name="Howarth C."/>
            <person name="Larimer J."/>
            <person name="Lui A."/>
            <person name="MacDonald P.J.P."/>
            <person name="McCowen C."/>
            <person name="Montmayeur A."/>
            <person name="Murphy C."/>
            <person name="Neiman D."/>
            <person name="Pearson M."/>
            <person name="Priest M."/>
            <person name="Roberts A."/>
            <person name="Saif S."/>
            <person name="Shea T."/>
            <person name="Sisk P."/>
            <person name="Stolte C."/>
            <person name="Sykes S."/>
            <person name="Wortman J."/>
            <person name="Nusbaum C."/>
            <person name="Birren B."/>
        </authorList>
    </citation>
    <scope>NUCLEOTIDE SEQUENCE [LARGE SCALE GENOMIC DNA]</scope>
    <source>
        <strain evidence="12">H-22</strain>
    </source>
</reference>
<dbReference type="InterPro" id="IPR036188">
    <property type="entry name" value="FAD/NAD-bd_sf"/>
</dbReference>
<dbReference type="RefSeq" id="WP_002683803.1">
    <property type="nucleotide sequence ID" value="NZ_CM001795.1"/>
</dbReference>
<evidence type="ECO:0000256" key="4">
    <source>
        <dbReference type="ARBA" id="ARBA00022630"/>
    </source>
</evidence>
<comment type="cofactor">
    <cofactor evidence="1">
        <name>FMN</name>
        <dbReference type="ChEBI" id="CHEBI:58210"/>
    </cofactor>
</comment>
<keyword evidence="4" id="KW-0285">Flavoprotein</keyword>
<dbReference type="EMBL" id="AGDV01000009">
    <property type="protein sequence ID" value="EMB34160.1"/>
    <property type="molecule type" value="Genomic_DNA"/>
</dbReference>
<dbReference type="Proteomes" id="UP000011705">
    <property type="component" value="Chromosome"/>
</dbReference>
<keyword evidence="6" id="KW-0479">Metal-binding</keyword>
<dbReference type="PRINTS" id="PR00368">
    <property type="entry name" value="FADPNR"/>
</dbReference>
<dbReference type="GO" id="GO:0046872">
    <property type="term" value="F:metal ion binding"/>
    <property type="evidence" value="ECO:0007669"/>
    <property type="project" value="UniProtKB-KW"/>
</dbReference>
<dbReference type="InterPro" id="IPR051793">
    <property type="entry name" value="NADH:flavin_oxidoreductase"/>
</dbReference>
<dbReference type="CDD" id="cd02803">
    <property type="entry name" value="OYE_like_FMN_family"/>
    <property type="match status" value="1"/>
</dbReference>
<dbReference type="Pfam" id="PF00724">
    <property type="entry name" value="Oxidored_FMN"/>
    <property type="match status" value="1"/>
</dbReference>
<feature type="domain" description="FAD/NAD(P)-binding" evidence="11">
    <location>
        <begin position="460"/>
        <end position="724"/>
    </location>
</feature>
<dbReference type="SUPFAM" id="SSF51971">
    <property type="entry name" value="Nucleotide-binding domain"/>
    <property type="match status" value="1"/>
</dbReference>
<name>A0A0E2E5Z1_TREDN</name>
<dbReference type="InterPro" id="IPR013785">
    <property type="entry name" value="Aldolase_TIM"/>
</dbReference>
<keyword evidence="8" id="KW-0408">Iron</keyword>
<dbReference type="GO" id="GO:0010181">
    <property type="term" value="F:FMN binding"/>
    <property type="evidence" value="ECO:0007669"/>
    <property type="project" value="InterPro"/>
</dbReference>
<dbReference type="Gene3D" id="3.50.50.60">
    <property type="entry name" value="FAD/NAD(P)-binding domain"/>
    <property type="match status" value="1"/>
</dbReference>
<dbReference type="PRINTS" id="PR00469">
    <property type="entry name" value="PNDRDTASEII"/>
</dbReference>
<evidence type="ECO:0000256" key="8">
    <source>
        <dbReference type="ARBA" id="ARBA00023004"/>
    </source>
</evidence>
<dbReference type="GO" id="GO:0016491">
    <property type="term" value="F:oxidoreductase activity"/>
    <property type="evidence" value="ECO:0007669"/>
    <property type="project" value="UniProtKB-KW"/>
</dbReference>
<organism evidence="12">
    <name type="scientific">Treponema denticola H-22</name>
    <dbReference type="NCBI Taxonomy" id="999432"/>
    <lineage>
        <taxon>Bacteria</taxon>
        <taxon>Pseudomonadati</taxon>
        <taxon>Spirochaetota</taxon>
        <taxon>Spirochaetia</taxon>
        <taxon>Spirochaetales</taxon>
        <taxon>Treponemataceae</taxon>
        <taxon>Treponema</taxon>
    </lineage>
</organism>
<protein>
    <recommendedName>
        <fullName evidence="13">NADH:flavin oxidoreductase/NADH oxidase N-terminal domain-containing protein</fullName>
    </recommendedName>
</protein>
<gene>
    <name evidence="12" type="ORF">HMPREF9726_00909</name>
</gene>
<dbReference type="InterPro" id="IPR023753">
    <property type="entry name" value="FAD/NAD-binding_dom"/>
</dbReference>
<dbReference type="PANTHER" id="PTHR42917">
    <property type="entry name" value="2,4-DIENOYL-COA REDUCTASE"/>
    <property type="match status" value="1"/>
</dbReference>
<evidence type="ECO:0000256" key="9">
    <source>
        <dbReference type="ARBA" id="ARBA00023014"/>
    </source>
</evidence>
<proteinExistence type="inferred from homology"/>
<evidence type="ECO:0000259" key="10">
    <source>
        <dbReference type="Pfam" id="PF00724"/>
    </source>
</evidence>
<dbReference type="HOGENOM" id="CLU_012153_1_2_12"/>
<evidence type="ECO:0000256" key="7">
    <source>
        <dbReference type="ARBA" id="ARBA00023002"/>
    </source>
</evidence>
<feature type="domain" description="NADH:flavin oxidoreductase/NADH oxidase N-terminal" evidence="10">
    <location>
        <begin position="41"/>
        <end position="305"/>
    </location>
</feature>
<dbReference type="Gene3D" id="3.20.20.70">
    <property type="entry name" value="Aldolase class I"/>
    <property type="match status" value="1"/>
</dbReference>
<dbReference type="Pfam" id="PF07992">
    <property type="entry name" value="Pyr_redox_2"/>
    <property type="match status" value="1"/>
</dbReference>
<accession>A0A0E2E5Z1</accession>
<keyword evidence="5" id="KW-0288">FMN</keyword>
<dbReference type="InterPro" id="IPR001155">
    <property type="entry name" value="OxRdtase_FMN_N"/>
</dbReference>
<evidence type="ECO:0000256" key="2">
    <source>
        <dbReference type="ARBA" id="ARBA00001966"/>
    </source>
</evidence>
<comment type="cofactor">
    <cofactor evidence="2">
        <name>[4Fe-4S] cluster</name>
        <dbReference type="ChEBI" id="CHEBI:49883"/>
    </cofactor>
</comment>